<evidence type="ECO:0000256" key="3">
    <source>
        <dbReference type="ARBA" id="ARBA00023242"/>
    </source>
</evidence>
<evidence type="ECO:0000313" key="5">
    <source>
        <dbReference type="Proteomes" id="UP000717585"/>
    </source>
</evidence>
<reference evidence="4" key="1">
    <citation type="submission" date="2021-05" db="EMBL/GenBank/DDBJ databases">
        <title>A free-living protist that lacks canonical eukaryotic 1 DNA replication and segregation systems.</title>
        <authorList>
            <person name="Salas-Leiva D.E."/>
            <person name="Tromer E.C."/>
            <person name="Curtis B.A."/>
            <person name="Jerlstrom-Hultqvist J."/>
            <person name="Kolisko M."/>
            <person name="Yi Z."/>
            <person name="Salas-Leiva J.S."/>
            <person name="Gallot-Lavallee L."/>
            <person name="Kops G.J.P.L."/>
            <person name="Archibald J.M."/>
            <person name="Simpson A.G.B."/>
            <person name="Roger A.J."/>
        </authorList>
    </citation>
    <scope>NUCLEOTIDE SEQUENCE</scope>
    <source>
        <strain evidence="4">BICM</strain>
    </source>
</reference>
<keyword evidence="1" id="KW-0805">Transcription regulation</keyword>
<evidence type="ECO:0000256" key="2">
    <source>
        <dbReference type="ARBA" id="ARBA00023163"/>
    </source>
</evidence>
<dbReference type="Gene3D" id="1.10.10.60">
    <property type="entry name" value="Homeodomain-like"/>
    <property type="match status" value="1"/>
</dbReference>
<comment type="caution">
    <text evidence="4">The sequence shown here is derived from an EMBL/GenBank/DDBJ whole genome shotgun (WGS) entry which is preliminary data.</text>
</comment>
<dbReference type="Proteomes" id="UP000717585">
    <property type="component" value="Unassembled WGS sequence"/>
</dbReference>
<keyword evidence="4" id="KW-0238">DNA-binding</keyword>
<sequence>MFVKRRPNAHMMHTAAHTVLGDISRTNSIHYAAGAEQKALTRPALDGGSNYGQRTSKTAIIGDTSNYKSSSKACRAMDSLKVQHSISMSDHGKYRVVWTPELHHRFIMVTLRMGIKSVVPKMLMAHLNIDGLSRQSIASHLQKTRARVMQYHKLSHTSQLTDEHGFALLANDEELVTNDALTQPTQSAVIEVRRPPSPCPTPSPKMEHTWSIPAQPSHETYRVASVREPTTIIRDPDVMTHCWPTRLL</sequence>
<keyword evidence="2" id="KW-0804">Transcription</keyword>
<dbReference type="GO" id="GO:0003700">
    <property type="term" value="F:DNA-binding transcription factor activity"/>
    <property type="evidence" value="ECO:0007669"/>
    <property type="project" value="InterPro"/>
</dbReference>
<protein>
    <submittedName>
        <fullName evidence="4">Myb-like DNA-binding domain</fullName>
    </submittedName>
</protein>
<dbReference type="InterPro" id="IPR006447">
    <property type="entry name" value="Myb_dom_plants"/>
</dbReference>
<organism evidence="4 5">
    <name type="scientific">Carpediemonas membranifera</name>
    <dbReference type="NCBI Taxonomy" id="201153"/>
    <lineage>
        <taxon>Eukaryota</taxon>
        <taxon>Metamonada</taxon>
        <taxon>Carpediemonas-like organisms</taxon>
        <taxon>Carpediemonas</taxon>
    </lineage>
</organism>
<dbReference type="AlphaFoldDB" id="A0A8J6APT9"/>
<evidence type="ECO:0000256" key="1">
    <source>
        <dbReference type="ARBA" id="ARBA00023015"/>
    </source>
</evidence>
<dbReference type="GO" id="GO:0003677">
    <property type="term" value="F:DNA binding"/>
    <property type="evidence" value="ECO:0007669"/>
    <property type="project" value="UniProtKB-KW"/>
</dbReference>
<evidence type="ECO:0000313" key="4">
    <source>
        <dbReference type="EMBL" id="KAG9390451.1"/>
    </source>
</evidence>
<dbReference type="NCBIfam" id="TIGR01557">
    <property type="entry name" value="myb_SHAQKYF"/>
    <property type="match status" value="1"/>
</dbReference>
<dbReference type="EMBL" id="JAHDYR010000064">
    <property type="protein sequence ID" value="KAG9390451.1"/>
    <property type="molecule type" value="Genomic_DNA"/>
</dbReference>
<dbReference type="PANTHER" id="PTHR31442">
    <property type="entry name" value="HOMEODOMAIN-LIKE SUPERFAMILY PROTEIN-RELATED"/>
    <property type="match status" value="1"/>
</dbReference>
<dbReference type="SUPFAM" id="SSF46689">
    <property type="entry name" value="Homeodomain-like"/>
    <property type="match status" value="1"/>
</dbReference>
<gene>
    <name evidence="4" type="ORF">J8273_7802</name>
</gene>
<dbReference type="InterPro" id="IPR009057">
    <property type="entry name" value="Homeodomain-like_sf"/>
</dbReference>
<proteinExistence type="predicted"/>
<dbReference type="InterPro" id="IPR044841">
    <property type="entry name" value="LUX/BOA-like"/>
</dbReference>
<keyword evidence="3" id="KW-0539">Nucleus</keyword>
<name>A0A8J6APT9_9EUKA</name>
<keyword evidence="5" id="KW-1185">Reference proteome</keyword>
<accession>A0A8J6APT9</accession>
<dbReference type="PANTHER" id="PTHR31442:SF29">
    <property type="entry name" value="HOMEODOMAIN-LIKE SUPERFAMILY PROTEIN"/>
    <property type="match status" value="1"/>
</dbReference>